<feature type="region of interest" description="Disordered" evidence="6">
    <location>
        <begin position="67"/>
        <end position="94"/>
    </location>
</feature>
<keyword evidence="9" id="KW-1185">Reference proteome</keyword>
<keyword evidence="3" id="KW-0238">DNA-binding</keyword>
<dbReference type="Proteomes" id="UP000751190">
    <property type="component" value="Unassembled WGS sequence"/>
</dbReference>
<dbReference type="SMART" id="SM00380">
    <property type="entry name" value="AP2"/>
    <property type="match status" value="1"/>
</dbReference>
<dbReference type="SUPFAM" id="SSF54171">
    <property type="entry name" value="DNA-binding domain"/>
    <property type="match status" value="2"/>
</dbReference>
<evidence type="ECO:0000256" key="4">
    <source>
        <dbReference type="ARBA" id="ARBA00023163"/>
    </source>
</evidence>
<keyword evidence="2" id="KW-0805">Transcription regulation</keyword>
<feature type="compositionally biased region" description="Basic and acidic residues" evidence="6">
    <location>
        <begin position="81"/>
        <end position="94"/>
    </location>
</feature>
<organism evidence="8 9">
    <name type="scientific">Diacronema lutheri</name>
    <name type="common">Unicellular marine alga</name>
    <name type="synonym">Monochrysis lutheri</name>
    <dbReference type="NCBI Taxonomy" id="2081491"/>
    <lineage>
        <taxon>Eukaryota</taxon>
        <taxon>Haptista</taxon>
        <taxon>Haptophyta</taxon>
        <taxon>Pavlovophyceae</taxon>
        <taxon>Pavlovales</taxon>
        <taxon>Pavlovaceae</taxon>
        <taxon>Diacronema</taxon>
    </lineage>
</organism>
<evidence type="ECO:0000313" key="8">
    <source>
        <dbReference type="EMBL" id="KAG8458244.1"/>
    </source>
</evidence>
<dbReference type="OrthoDB" id="568096at2759"/>
<keyword evidence="4" id="KW-0804">Transcription</keyword>
<evidence type="ECO:0000256" key="1">
    <source>
        <dbReference type="ARBA" id="ARBA00004123"/>
    </source>
</evidence>
<dbReference type="PROSITE" id="PS51032">
    <property type="entry name" value="AP2_ERF"/>
    <property type="match status" value="2"/>
</dbReference>
<dbReference type="InterPro" id="IPR036955">
    <property type="entry name" value="AP2/ERF_dom_sf"/>
</dbReference>
<comment type="caution">
    <text evidence="8">The sequence shown here is derived from an EMBL/GenBank/DDBJ whole genome shotgun (WGS) entry which is preliminary data.</text>
</comment>
<accession>A0A8J6C294</accession>
<proteinExistence type="predicted"/>
<evidence type="ECO:0000259" key="7">
    <source>
        <dbReference type="PROSITE" id="PS51032"/>
    </source>
</evidence>
<feature type="domain" description="AP2/ERF" evidence="7">
    <location>
        <begin position="98"/>
        <end position="157"/>
    </location>
</feature>
<dbReference type="PANTHER" id="PTHR31677:SF196">
    <property type="entry name" value="ETHYLENE-RESPONSIVE TRANSCRIPTION FACTOR ERF109"/>
    <property type="match status" value="1"/>
</dbReference>
<feature type="region of interest" description="Disordered" evidence="6">
    <location>
        <begin position="1"/>
        <end position="33"/>
    </location>
</feature>
<dbReference type="InterPro" id="IPR001471">
    <property type="entry name" value="AP2/ERF_dom"/>
</dbReference>
<dbReference type="Gene3D" id="3.30.730.10">
    <property type="entry name" value="AP2/ERF domain"/>
    <property type="match status" value="2"/>
</dbReference>
<dbReference type="GO" id="GO:0005634">
    <property type="term" value="C:nucleus"/>
    <property type="evidence" value="ECO:0007669"/>
    <property type="project" value="UniProtKB-SubCell"/>
</dbReference>
<evidence type="ECO:0000256" key="5">
    <source>
        <dbReference type="ARBA" id="ARBA00023242"/>
    </source>
</evidence>
<evidence type="ECO:0000256" key="3">
    <source>
        <dbReference type="ARBA" id="ARBA00023125"/>
    </source>
</evidence>
<dbReference type="PANTHER" id="PTHR31677">
    <property type="entry name" value="AP2 DOMAIN CLASS TRANSCRIPTION FACTOR"/>
    <property type="match status" value="1"/>
</dbReference>
<keyword evidence="5" id="KW-0539">Nucleus</keyword>
<feature type="domain" description="AP2/ERF" evidence="7">
    <location>
        <begin position="283"/>
        <end position="325"/>
    </location>
</feature>
<protein>
    <recommendedName>
        <fullName evidence="7">AP2/ERF domain-containing protein</fullName>
    </recommendedName>
</protein>
<gene>
    <name evidence="8" type="ORF">KFE25_001536</name>
</gene>
<evidence type="ECO:0000256" key="6">
    <source>
        <dbReference type="SAM" id="MobiDB-lite"/>
    </source>
</evidence>
<name>A0A8J6C294_DIALT</name>
<dbReference type="InterPro" id="IPR016177">
    <property type="entry name" value="DNA-bd_dom_sf"/>
</dbReference>
<dbReference type="GO" id="GO:0003677">
    <property type="term" value="F:DNA binding"/>
    <property type="evidence" value="ECO:0007669"/>
    <property type="project" value="UniProtKB-KW"/>
</dbReference>
<dbReference type="AlphaFoldDB" id="A0A8J6C294"/>
<comment type="subcellular location">
    <subcellularLocation>
        <location evidence="1">Nucleus</location>
    </subcellularLocation>
</comment>
<sequence length="406" mass="43069">MSSRVRRAAAGTSSHGGGVRVAATRGDGAGTGGAAMSSLGITGAAWTSAELPGASGKLTAFATAEQLSAPKPGATSAAAKQRHEDTVDEPDTSHDAKRFRGVTARKSSKHPFVARCRFGGARHHLGSFSTAIEAAQAYDAFAQAHGKGDVLNFTSLDGCGAAPRDEHKQDDDDDELEQRSLAREPIAAAADDARSGTALGGAVRTPSTSVLELEMASSSAWSARTYALRSRRKATGQSSGEPASTRPAVDLHLDDAKTAVVATGVAERQRPPADVEDVERVSKYRGVRHDGRNRRKQWSARITIDGKKHYIGPFSSEEEAAREFDRFCLGRGRAAPNFASSWRRAKPKSALTGTTVDLGWVISKGEEADKLAQFERDALAKVQRTKRDKRAASALVRLGACTSWSD</sequence>
<evidence type="ECO:0000313" key="9">
    <source>
        <dbReference type="Proteomes" id="UP000751190"/>
    </source>
</evidence>
<dbReference type="GO" id="GO:0003700">
    <property type="term" value="F:DNA-binding transcription factor activity"/>
    <property type="evidence" value="ECO:0007669"/>
    <property type="project" value="InterPro"/>
</dbReference>
<dbReference type="EMBL" id="JAGTXO010000055">
    <property type="protein sequence ID" value="KAG8458244.1"/>
    <property type="molecule type" value="Genomic_DNA"/>
</dbReference>
<evidence type="ECO:0000256" key="2">
    <source>
        <dbReference type="ARBA" id="ARBA00023015"/>
    </source>
</evidence>
<reference evidence="8" key="1">
    <citation type="submission" date="2021-05" db="EMBL/GenBank/DDBJ databases">
        <title>The genome of the haptophyte Pavlova lutheri (Diacronema luteri, Pavlovales) - a model for lipid biosynthesis in eukaryotic algae.</title>
        <authorList>
            <person name="Hulatt C.J."/>
            <person name="Posewitz M.C."/>
        </authorList>
    </citation>
    <scope>NUCLEOTIDE SEQUENCE</scope>
    <source>
        <strain evidence="8">NIVA-4/92</strain>
    </source>
</reference>